<comment type="subcellular location">
    <subcellularLocation>
        <location evidence="1">Nucleus</location>
    </subcellularLocation>
</comment>
<protein>
    <submittedName>
        <fullName evidence="9 10">B3 domain-containing transcription factor VRN1-like</fullName>
    </submittedName>
</protein>
<keyword evidence="3" id="KW-0238">DNA-binding</keyword>
<dbReference type="CDD" id="cd10017">
    <property type="entry name" value="B3_DNA"/>
    <property type="match status" value="2"/>
</dbReference>
<evidence type="ECO:0000313" key="8">
    <source>
        <dbReference type="Proteomes" id="UP000504608"/>
    </source>
</evidence>
<evidence type="ECO:0000256" key="3">
    <source>
        <dbReference type="ARBA" id="ARBA00023125"/>
    </source>
</evidence>
<dbReference type="GeneID" id="111484257"/>
<keyword evidence="8" id="KW-1185">Reference proteome</keyword>
<feature type="domain" description="TF-B3" evidence="7">
    <location>
        <begin position="31"/>
        <end position="124"/>
    </location>
</feature>
<dbReference type="Pfam" id="PF02362">
    <property type="entry name" value="B3"/>
    <property type="match status" value="2"/>
</dbReference>
<dbReference type="InterPro" id="IPR015300">
    <property type="entry name" value="DNA-bd_pseudobarrel_sf"/>
</dbReference>
<dbReference type="PANTHER" id="PTHR31920:SF141">
    <property type="entry name" value="TF-B3 DOMAIN-CONTAINING PROTEIN"/>
    <property type="match status" value="1"/>
</dbReference>
<dbReference type="KEGG" id="cmax:111484257"/>
<dbReference type="PANTHER" id="PTHR31920">
    <property type="entry name" value="B3 DOMAIN-CONTAINING"/>
    <property type="match status" value="1"/>
</dbReference>
<keyword evidence="2" id="KW-0805">Transcription regulation</keyword>
<evidence type="ECO:0000256" key="2">
    <source>
        <dbReference type="ARBA" id="ARBA00023015"/>
    </source>
</evidence>
<organism evidence="8 9">
    <name type="scientific">Cucurbita maxima</name>
    <name type="common">Pumpkin</name>
    <name type="synonym">Winter squash</name>
    <dbReference type="NCBI Taxonomy" id="3661"/>
    <lineage>
        <taxon>Eukaryota</taxon>
        <taxon>Viridiplantae</taxon>
        <taxon>Streptophyta</taxon>
        <taxon>Embryophyta</taxon>
        <taxon>Tracheophyta</taxon>
        <taxon>Spermatophyta</taxon>
        <taxon>Magnoliopsida</taxon>
        <taxon>eudicotyledons</taxon>
        <taxon>Gunneridae</taxon>
        <taxon>Pentapetalae</taxon>
        <taxon>rosids</taxon>
        <taxon>fabids</taxon>
        <taxon>Cucurbitales</taxon>
        <taxon>Cucurbitaceae</taxon>
        <taxon>Cucurbiteae</taxon>
        <taxon>Cucurbita</taxon>
    </lineage>
</organism>
<evidence type="ECO:0000256" key="6">
    <source>
        <dbReference type="SAM" id="MobiDB-lite"/>
    </source>
</evidence>
<feature type="region of interest" description="Disordered" evidence="6">
    <location>
        <begin position="1"/>
        <end position="21"/>
    </location>
</feature>
<feature type="domain" description="TF-B3" evidence="7">
    <location>
        <begin position="304"/>
        <end position="399"/>
    </location>
</feature>
<gene>
    <name evidence="9 10" type="primary">LOC111484257</name>
</gene>
<reference evidence="9 10" key="1">
    <citation type="submission" date="2025-04" db="UniProtKB">
        <authorList>
            <consortium name="RefSeq"/>
        </authorList>
    </citation>
    <scope>IDENTIFICATION</scope>
    <source>
        <tissue evidence="9 10">Young leaves</tissue>
    </source>
</reference>
<sequence length="405" mass="46209">MENSVTAIVESDEQEGAQSFNESSPVRRAGLFYKLVVPSILQDKKLKIPNKFAKKFADDLSDLVTLVVPNGHRWVLELKRHGRSMWFEDGWHDFVKHHCIQVGQLLVFRFEGNSVFNFYMFNLTAISNGPCNTSNASSEQNDGEQCPVTLGKEAEYKKLVEIFGTSSPDPSPRPSVKNALCGFSDQQKFNGSCNGISIKNFMHWFDTENMHPLKDLDKLQLLKSNQDIGIQFDGDELAKARENLDFQFSDESNERARKKKLKVEPIDYYNDNEAIVEKNSENIPHKISRMACGVEEFKPGNPFCWIVMRQSYVRRGFHLHIPSKFAEKYLKGVSGDITLQVSSGKQWRVRCIREGPGTKLTRGWADFVVENDLKEEDVCVFELIDIKATALKVTIFRVHDDPTKT</sequence>
<accession>A0A6J1JBG7</accession>
<dbReference type="AlphaFoldDB" id="A0A6J1JBG7"/>
<dbReference type="OrthoDB" id="623918at2759"/>
<dbReference type="RefSeq" id="XP_022986552.1">
    <property type="nucleotide sequence ID" value="XM_023130784.1"/>
</dbReference>
<evidence type="ECO:0000313" key="9">
    <source>
        <dbReference type="RefSeq" id="XP_022986551.1"/>
    </source>
</evidence>
<dbReference type="PROSITE" id="PS50863">
    <property type="entry name" value="B3"/>
    <property type="match status" value="2"/>
</dbReference>
<evidence type="ECO:0000313" key="10">
    <source>
        <dbReference type="RefSeq" id="XP_022986552.1"/>
    </source>
</evidence>
<proteinExistence type="predicted"/>
<dbReference type="InterPro" id="IPR050655">
    <property type="entry name" value="Plant_B3_domain"/>
</dbReference>
<dbReference type="SUPFAM" id="SSF101936">
    <property type="entry name" value="DNA-binding pseudobarrel domain"/>
    <property type="match status" value="2"/>
</dbReference>
<dbReference type="Gene3D" id="2.40.330.10">
    <property type="entry name" value="DNA-binding pseudobarrel domain"/>
    <property type="match status" value="2"/>
</dbReference>
<dbReference type="Proteomes" id="UP000504608">
    <property type="component" value="Unplaced"/>
</dbReference>
<evidence type="ECO:0000256" key="5">
    <source>
        <dbReference type="ARBA" id="ARBA00023242"/>
    </source>
</evidence>
<keyword evidence="4" id="KW-0804">Transcription</keyword>
<dbReference type="RefSeq" id="XP_022986551.1">
    <property type="nucleotide sequence ID" value="XM_023130783.1"/>
</dbReference>
<evidence type="ECO:0000259" key="7">
    <source>
        <dbReference type="PROSITE" id="PS50863"/>
    </source>
</evidence>
<dbReference type="SMART" id="SM01019">
    <property type="entry name" value="B3"/>
    <property type="match status" value="2"/>
</dbReference>
<name>A0A6J1JBG7_CUCMA</name>
<dbReference type="GO" id="GO:0005634">
    <property type="term" value="C:nucleus"/>
    <property type="evidence" value="ECO:0007669"/>
    <property type="project" value="UniProtKB-SubCell"/>
</dbReference>
<keyword evidence="5" id="KW-0539">Nucleus</keyword>
<dbReference type="InterPro" id="IPR003340">
    <property type="entry name" value="B3_DNA-bd"/>
</dbReference>
<evidence type="ECO:0000256" key="4">
    <source>
        <dbReference type="ARBA" id="ARBA00023163"/>
    </source>
</evidence>
<evidence type="ECO:0000256" key="1">
    <source>
        <dbReference type="ARBA" id="ARBA00004123"/>
    </source>
</evidence>
<dbReference type="GO" id="GO:0003677">
    <property type="term" value="F:DNA binding"/>
    <property type="evidence" value="ECO:0007669"/>
    <property type="project" value="UniProtKB-KW"/>
</dbReference>